<dbReference type="GO" id="GO:0009279">
    <property type="term" value="C:cell outer membrane"/>
    <property type="evidence" value="ECO:0007669"/>
    <property type="project" value="UniProtKB-SubCell"/>
</dbReference>
<evidence type="ECO:0000313" key="13">
    <source>
        <dbReference type="Proteomes" id="UP000271603"/>
    </source>
</evidence>
<reference evidence="10 15" key="2">
    <citation type="submission" date="2020-11" db="EMBL/GenBank/DDBJ databases">
        <title>Enhanced detection system for hospital associated transmission using whole genome sequencing surveillance.</title>
        <authorList>
            <person name="Harrison L.H."/>
            <person name="Van Tyne D."/>
            <person name="Marsh J.W."/>
            <person name="Griffith M.P."/>
            <person name="Snyder D.J."/>
            <person name="Cooper V.S."/>
            <person name="Mustapha M."/>
        </authorList>
    </citation>
    <scope>NUCLEOTIDE SEQUENCE [LARGE SCALE GENOMIC DNA]</scope>
    <source>
        <strain evidence="10 15">SER00230</strain>
    </source>
</reference>
<keyword evidence="3 7" id="KW-0813">Transport</keyword>
<dbReference type="STRING" id="61652.AXX16_0807"/>
<evidence type="ECO:0000256" key="7">
    <source>
        <dbReference type="RuleBase" id="RU004004"/>
    </source>
</evidence>
<evidence type="ECO:0000256" key="8">
    <source>
        <dbReference type="SAM" id="SignalP"/>
    </source>
</evidence>
<evidence type="ECO:0000313" key="15">
    <source>
        <dbReference type="Proteomes" id="UP000624159"/>
    </source>
</evidence>
<dbReference type="InterPro" id="IPR013355">
    <property type="entry name" value="Pilus_4_PilQ"/>
</dbReference>
<dbReference type="AlphaFoldDB" id="A0A3S4WSB5"/>
<reference evidence="13 14" key="1">
    <citation type="submission" date="2018-12" db="EMBL/GenBank/DDBJ databases">
        <authorList>
            <consortium name="Pathogen Informatics"/>
        </authorList>
    </citation>
    <scope>NUCLEOTIDE SEQUENCE [LARGE SCALE GENOMIC DNA]</scope>
    <source>
        <strain evidence="12 14">NCTC10036</strain>
        <strain evidence="11 13">NCTC9419</strain>
    </source>
</reference>
<dbReference type="Proteomes" id="UP000281904">
    <property type="component" value="Chromosome"/>
</dbReference>
<dbReference type="PRINTS" id="PR00811">
    <property type="entry name" value="BCTERIALGSPD"/>
</dbReference>
<comment type="similarity">
    <text evidence="2">Belongs to the bacterial secretin family. PilQ subfamily.</text>
</comment>
<dbReference type="InterPro" id="IPR004846">
    <property type="entry name" value="T2SS/T3SS_dom"/>
</dbReference>
<evidence type="ECO:0000313" key="14">
    <source>
        <dbReference type="Proteomes" id="UP000281904"/>
    </source>
</evidence>
<keyword evidence="6" id="KW-0998">Cell outer membrane</keyword>
<evidence type="ECO:0000259" key="9">
    <source>
        <dbReference type="SMART" id="SM00965"/>
    </source>
</evidence>
<feature type="signal peptide" evidence="8">
    <location>
        <begin position="1"/>
        <end position="20"/>
    </location>
</feature>
<evidence type="ECO:0000313" key="12">
    <source>
        <dbReference type="EMBL" id="VEI64326.1"/>
    </source>
</evidence>
<organism evidence="12 14">
    <name type="scientific">Serratia rubidaea</name>
    <name type="common">Serratia marinorubra</name>
    <dbReference type="NCBI Taxonomy" id="61652"/>
    <lineage>
        <taxon>Bacteria</taxon>
        <taxon>Pseudomonadati</taxon>
        <taxon>Pseudomonadota</taxon>
        <taxon>Gammaproteobacteria</taxon>
        <taxon>Enterobacterales</taxon>
        <taxon>Yersiniaceae</taxon>
        <taxon>Serratia</taxon>
    </lineage>
</organism>
<evidence type="ECO:0000313" key="10">
    <source>
        <dbReference type="EMBL" id="MBH1931653.1"/>
    </source>
</evidence>
<dbReference type="EMBL" id="LR134493">
    <property type="protein sequence ID" value="VEI64326.1"/>
    <property type="molecule type" value="Genomic_DNA"/>
</dbReference>
<accession>A0A3S4WSB5</accession>
<dbReference type="PROSITE" id="PS00875">
    <property type="entry name" value="T2SP_D"/>
    <property type="match status" value="1"/>
</dbReference>
<dbReference type="InterPro" id="IPR005644">
    <property type="entry name" value="NolW-like"/>
</dbReference>
<dbReference type="Gene3D" id="3.30.1370.120">
    <property type="match status" value="1"/>
</dbReference>
<evidence type="ECO:0000256" key="1">
    <source>
        <dbReference type="ARBA" id="ARBA00004442"/>
    </source>
</evidence>
<proteinExistence type="inferred from homology"/>
<dbReference type="Proteomes" id="UP000271603">
    <property type="component" value="Chromosome"/>
</dbReference>
<dbReference type="InterPro" id="IPR011662">
    <property type="entry name" value="Secretin/TonB_short_N"/>
</dbReference>
<dbReference type="Gene3D" id="3.30.1370.130">
    <property type="match status" value="1"/>
</dbReference>
<evidence type="ECO:0000256" key="3">
    <source>
        <dbReference type="ARBA" id="ARBA00022448"/>
    </source>
</evidence>
<comment type="subcellular location">
    <subcellularLocation>
        <location evidence="1 7">Cell outer membrane</location>
    </subcellularLocation>
</comment>
<evidence type="ECO:0000256" key="2">
    <source>
        <dbReference type="ARBA" id="ARBA00006304"/>
    </source>
</evidence>
<dbReference type="Proteomes" id="UP000624159">
    <property type="component" value="Unassembled WGS sequence"/>
</dbReference>
<dbReference type="NCBIfam" id="TIGR02515">
    <property type="entry name" value="IV_pilus_PilQ"/>
    <property type="match status" value="1"/>
</dbReference>
<feature type="chain" id="PRO_5044600524" evidence="8">
    <location>
        <begin position="21"/>
        <end position="403"/>
    </location>
</feature>
<gene>
    <name evidence="12" type="primary">pilQ</name>
    <name evidence="10" type="synonym">hofQ</name>
    <name evidence="10" type="ORF">I5U13_18520</name>
    <name evidence="12" type="ORF">NCTC10036_01834</name>
    <name evidence="11" type="ORF">NCTC9419_02120</name>
</gene>
<dbReference type="GO" id="GO:0009306">
    <property type="term" value="P:protein secretion"/>
    <property type="evidence" value="ECO:0007669"/>
    <property type="project" value="InterPro"/>
</dbReference>
<protein>
    <submittedName>
        <fullName evidence="10">DNA uptake porin HofQ</fullName>
    </submittedName>
    <submittedName>
        <fullName evidence="12">Type IV pilus biogenesis and competence protein pilQ</fullName>
    </submittedName>
</protein>
<dbReference type="Pfam" id="PF03958">
    <property type="entry name" value="Secretin_N"/>
    <property type="match status" value="1"/>
</dbReference>
<sequence length="403" mass="43133">MKGCKGLAGWLCGLSFAVMAAPQDDAPVSLAFHDAPVALVLQALADHQQLNLVTAEAVSGTLTLRLEAVPWRQALAVILRMGKLGMTLDGKVMTVFPAEQLPPPLQTLTQRLHHAEAAAVLQSLQAQRGALLSERGSVMADPRTNTLMIRDEASALKLLAGWLQQMDQPLEQVQLAAHIVTIGSEDLHELGVSWGLAEEASPGKALRLDNFSVGLPLERSAISAGFHLARISGRILDLELTALEQENALEIIASPRLVTANQQTASIKQGTEIPYEVSSGASGATSVEFKEAVLGMEVTPKILPDGRIALKLQISQNMPGRAIKQGEGEALAIDKQEIKTQVTVKNGETIVLGGIFQRQSSRSADKVPGLGDVPLLGSLFRRSGKQYKKRELVIFITPTLVKG</sequence>
<evidence type="ECO:0000256" key="6">
    <source>
        <dbReference type="ARBA" id="ARBA00023237"/>
    </source>
</evidence>
<evidence type="ECO:0000256" key="4">
    <source>
        <dbReference type="ARBA" id="ARBA00022729"/>
    </source>
</evidence>
<keyword evidence="5" id="KW-0472">Membrane</keyword>
<feature type="domain" description="Secretin/TonB short N-terminal" evidence="9">
    <location>
        <begin position="50"/>
        <end position="98"/>
    </location>
</feature>
<dbReference type="NCBIfam" id="NF010083">
    <property type="entry name" value="PRK13568.1"/>
    <property type="match status" value="1"/>
</dbReference>
<dbReference type="Pfam" id="PF00263">
    <property type="entry name" value="Secretin"/>
    <property type="match status" value="1"/>
</dbReference>
<dbReference type="InterPro" id="IPR038591">
    <property type="entry name" value="NolW-like_sf"/>
</dbReference>
<dbReference type="SMART" id="SM00965">
    <property type="entry name" value="STN"/>
    <property type="match status" value="1"/>
</dbReference>
<dbReference type="EMBL" id="JADULK010000010">
    <property type="protein sequence ID" value="MBH1931653.1"/>
    <property type="molecule type" value="Genomic_DNA"/>
</dbReference>
<keyword evidence="15" id="KW-1185">Reference proteome</keyword>
<dbReference type="InterPro" id="IPR051808">
    <property type="entry name" value="Type_IV_pilus_biogenesis"/>
</dbReference>
<name>A0A3S4WSB5_SERRU</name>
<dbReference type="InterPro" id="IPR004845">
    <property type="entry name" value="T2SS_GspD_CS"/>
</dbReference>
<evidence type="ECO:0000256" key="5">
    <source>
        <dbReference type="ARBA" id="ARBA00023136"/>
    </source>
</evidence>
<dbReference type="PANTHER" id="PTHR30604">
    <property type="entry name" value="PROTEIN TRANSPORT PROTEIN HOFQ"/>
    <property type="match status" value="1"/>
</dbReference>
<dbReference type="EMBL" id="LR134155">
    <property type="protein sequence ID" value="VEA70613.1"/>
    <property type="molecule type" value="Genomic_DNA"/>
</dbReference>
<keyword evidence="4 8" id="KW-0732">Signal</keyword>
<dbReference type="RefSeq" id="WP_126531152.1">
    <property type="nucleotide sequence ID" value="NZ_CP042353.1"/>
</dbReference>
<dbReference type="PANTHER" id="PTHR30604:SF1">
    <property type="entry name" value="DNA UTILIZATION PROTEIN HOFQ"/>
    <property type="match status" value="1"/>
</dbReference>
<dbReference type="InterPro" id="IPR001775">
    <property type="entry name" value="GspD/PilQ"/>
</dbReference>
<evidence type="ECO:0000313" key="11">
    <source>
        <dbReference type="EMBL" id="VEA70613.1"/>
    </source>
</evidence>
<dbReference type="PRINTS" id="PR01032">
    <property type="entry name" value="PHAGEIV"/>
</dbReference>